<dbReference type="NCBIfam" id="TIGR02799">
    <property type="entry name" value="thio_ybgC"/>
    <property type="match status" value="1"/>
</dbReference>
<name>A0A3B0XFL8_9ZZZZ</name>
<dbReference type="Gene3D" id="3.10.129.10">
    <property type="entry name" value="Hotdog Thioesterase"/>
    <property type="match status" value="1"/>
</dbReference>
<dbReference type="SUPFAM" id="SSF54637">
    <property type="entry name" value="Thioesterase/thiol ester dehydrase-isomerase"/>
    <property type="match status" value="1"/>
</dbReference>
<dbReference type="AlphaFoldDB" id="A0A3B0XFL8"/>
<dbReference type="GO" id="GO:0047617">
    <property type="term" value="F:fatty acyl-CoA hydrolase activity"/>
    <property type="evidence" value="ECO:0007669"/>
    <property type="project" value="TreeGrafter"/>
</dbReference>
<dbReference type="InterPro" id="IPR006684">
    <property type="entry name" value="YbgC/YbaW"/>
</dbReference>
<dbReference type="InterPro" id="IPR006683">
    <property type="entry name" value="Thioestr_dom"/>
</dbReference>
<sequence length="157" mass="17744">MSTKNKTIAKEFSWPVRVYYEDTDSGGVVYYANYLKFMERARTEFLRVLGFQQDQLQQELGIIFAVHSANIQYIKPARFNDELNVITSITSLGNASILFKQTAHLVSSHDNAHVNVIETVLAEADIKVACLKAETFKPKSIPASIKEKIQKEFHCGS</sequence>
<dbReference type="EMBL" id="UOFE01000048">
    <property type="protein sequence ID" value="VAW55396.1"/>
    <property type="molecule type" value="Genomic_DNA"/>
</dbReference>
<evidence type="ECO:0000259" key="3">
    <source>
        <dbReference type="Pfam" id="PF03061"/>
    </source>
</evidence>
<dbReference type="PIRSF" id="PIRSF003230">
    <property type="entry name" value="YbgC"/>
    <property type="match status" value="1"/>
</dbReference>
<evidence type="ECO:0000256" key="2">
    <source>
        <dbReference type="ARBA" id="ARBA00022801"/>
    </source>
</evidence>
<dbReference type="InterPro" id="IPR029069">
    <property type="entry name" value="HotDog_dom_sf"/>
</dbReference>
<proteinExistence type="inferred from homology"/>
<gene>
    <name evidence="4" type="ORF">MNBD_GAMMA05-2446</name>
</gene>
<protein>
    <submittedName>
        <fullName evidence="4">Tol-Pal system-associated acyl-CoA thioesterase</fullName>
    </submittedName>
</protein>
<feature type="domain" description="Thioesterase" evidence="3">
    <location>
        <begin position="26"/>
        <end position="104"/>
    </location>
</feature>
<dbReference type="Pfam" id="PF03061">
    <property type="entry name" value="4HBT"/>
    <property type="match status" value="1"/>
</dbReference>
<dbReference type="PANTHER" id="PTHR31793">
    <property type="entry name" value="4-HYDROXYBENZOYL-COA THIOESTERASE FAMILY MEMBER"/>
    <property type="match status" value="1"/>
</dbReference>
<dbReference type="InterPro" id="IPR014166">
    <property type="entry name" value="Tol-Pal_acyl-CoA_thioesterase"/>
</dbReference>
<organism evidence="4">
    <name type="scientific">hydrothermal vent metagenome</name>
    <dbReference type="NCBI Taxonomy" id="652676"/>
    <lineage>
        <taxon>unclassified sequences</taxon>
        <taxon>metagenomes</taxon>
        <taxon>ecological metagenomes</taxon>
    </lineage>
</organism>
<dbReference type="InterPro" id="IPR050563">
    <property type="entry name" value="4-hydroxybenzoyl-CoA_TE"/>
</dbReference>
<dbReference type="PANTHER" id="PTHR31793:SF37">
    <property type="entry name" value="ACYL-COA THIOESTER HYDROLASE YBGC"/>
    <property type="match status" value="1"/>
</dbReference>
<dbReference type="CDD" id="cd00586">
    <property type="entry name" value="4HBT"/>
    <property type="match status" value="1"/>
</dbReference>
<reference evidence="4" key="1">
    <citation type="submission" date="2018-06" db="EMBL/GenBank/DDBJ databases">
        <authorList>
            <person name="Zhirakovskaya E."/>
        </authorList>
    </citation>
    <scope>NUCLEOTIDE SEQUENCE</scope>
</reference>
<accession>A0A3B0XFL8</accession>
<dbReference type="FunFam" id="3.10.129.10:FF:000004">
    <property type="entry name" value="Tol-pal system-associated acyl-CoA thioesterase"/>
    <property type="match status" value="1"/>
</dbReference>
<dbReference type="NCBIfam" id="TIGR00051">
    <property type="entry name" value="YbgC/FadM family acyl-CoA thioesterase"/>
    <property type="match status" value="1"/>
</dbReference>
<comment type="similarity">
    <text evidence="1">Belongs to the 4-hydroxybenzoyl-CoA thioesterase family.</text>
</comment>
<evidence type="ECO:0000256" key="1">
    <source>
        <dbReference type="ARBA" id="ARBA00005953"/>
    </source>
</evidence>
<keyword evidence="2" id="KW-0378">Hydrolase</keyword>
<evidence type="ECO:0000313" key="4">
    <source>
        <dbReference type="EMBL" id="VAW55396.1"/>
    </source>
</evidence>